<reference evidence="2 3" key="1">
    <citation type="submission" date="2020-10" db="EMBL/GenBank/DDBJ databases">
        <title>Phylogeny of dyella-like bacteria.</title>
        <authorList>
            <person name="Fu J."/>
        </authorList>
    </citation>
    <scope>NUCLEOTIDE SEQUENCE [LARGE SCALE GENOMIC DNA]</scope>
    <source>
        <strain evidence="2 3">Gsoil3046</strain>
    </source>
</reference>
<dbReference type="Proteomes" id="UP001620460">
    <property type="component" value="Unassembled WGS sequence"/>
</dbReference>
<name>A0ABW8JRW2_9GAMM</name>
<evidence type="ECO:0000259" key="1">
    <source>
        <dbReference type="Pfam" id="PF03235"/>
    </source>
</evidence>
<comment type="caution">
    <text evidence="2">The sequence shown here is derived from an EMBL/GenBank/DDBJ whole genome shotgun (WGS) entry which is preliminary data.</text>
</comment>
<protein>
    <submittedName>
        <fullName evidence="2">DUF262 domain-containing protein</fullName>
    </submittedName>
</protein>
<feature type="domain" description="GmrSD restriction endonucleases N-terminal" evidence="1">
    <location>
        <begin position="8"/>
        <end position="139"/>
    </location>
</feature>
<sequence length="325" mass="37326">MVETNAIDIAPSYQRRHRWPAEKQSALIESFLLNIPVPPIYLAEDETGRYSVVDGKQRLTAIADFMTERLRLKNLESLVEAEGYRFSDFPDEVRNTLSIRPFLRVITLLRKSSPLLKYEVFIRLNRGGESMEPQELRNVAFRGPLNELIMSLSTNTFLGSQLKIKDDSSSAFKLMADVELVLRFLTLREHWETFSGSLRMAMDRFMAENAHASKEKLDNYSKRFQRAIGGCEDLWGAHAFQRPAPNDGWRDQLLNGVYDAQMVAVDQLSDAELASLSAKSEQVQNSMRQLFEVREFDRAAREATNTPSRVKYRINEVIKQLRALV</sequence>
<dbReference type="PANTHER" id="PTHR39639:SF1">
    <property type="entry name" value="DUF262 DOMAIN-CONTAINING PROTEIN"/>
    <property type="match status" value="1"/>
</dbReference>
<accession>A0ABW8JRW2</accession>
<proteinExistence type="predicted"/>
<dbReference type="PANTHER" id="PTHR39639">
    <property type="entry name" value="CHROMOSOME 16, WHOLE GENOME SHOTGUN SEQUENCE"/>
    <property type="match status" value="1"/>
</dbReference>
<organism evidence="2 3">
    <name type="scientific">Dyella ginsengisoli</name>
    <dbReference type="NCBI Taxonomy" id="363848"/>
    <lineage>
        <taxon>Bacteria</taxon>
        <taxon>Pseudomonadati</taxon>
        <taxon>Pseudomonadota</taxon>
        <taxon>Gammaproteobacteria</taxon>
        <taxon>Lysobacterales</taxon>
        <taxon>Rhodanobacteraceae</taxon>
        <taxon>Dyella</taxon>
    </lineage>
</organism>
<evidence type="ECO:0000313" key="2">
    <source>
        <dbReference type="EMBL" id="MFK2903734.1"/>
    </source>
</evidence>
<dbReference type="Pfam" id="PF03235">
    <property type="entry name" value="GmrSD_N"/>
    <property type="match status" value="1"/>
</dbReference>
<dbReference type="EMBL" id="JADIKM010000002">
    <property type="protein sequence ID" value="MFK2903734.1"/>
    <property type="molecule type" value="Genomic_DNA"/>
</dbReference>
<evidence type="ECO:0000313" key="3">
    <source>
        <dbReference type="Proteomes" id="UP001620460"/>
    </source>
</evidence>
<gene>
    <name evidence="2" type="ORF">ISP17_07150</name>
</gene>
<keyword evidence="3" id="KW-1185">Reference proteome</keyword>
<dbReference type="InterPro" id="IPR004919">
    <property type="entry name" value="GmrSD_N"/>
</dbReference>